<evidence type="ECO:0000256" key="5">
    <source>
        <dbReference type="SAM" id="Phobius"/>
    </source>
</evidence>
<evidence type="ECO:0000313" key="8">
    <source>
        <dbReference type="Proteomes" id="UP000187209"/>
    </source>
</evidence>
<dbReference type="OrthoDB" id="1684102at2759"/>
<sequence length="374" mass="41114">MGMSKTRTYFSLIKSMITTGILYQPKSFYLGGLLFSSLCCFGVGFLTLLCMIWLSKAQSKIGGTYSEIAGVAIGKFGLYSVDLMIFITQFGPSAVNFGFVIDNMTSALDIFDTKVNVFLLMLMVLAILLPLCLIKTIREQSIAHIIADLIIIINVAIIGIYSSVTGISDSSISIITPKNMVYTLGTLVYGFEGIALLLPIKSEMKIPQSFDKILSYMIITIIILFIWFSNVCVFAYNNDIKDLVTLNLPKHSWVAVMLILYVFAVILTLPLAMYPTFLITEKYLNLRGNCAQGARVILVIIVAVLGTAARNYLGLLVSVIGGIFCSPLAFIFPAIINLKIMANDKKTRNMSKVMIVIGVIFGISAAFSTLYFNI</sequence>
<evidence type="ECO:0000256" key="4">
    <source>
        <dbReference type="ARBA" id="ARBA00023136"/>
    </source>
</evidence>
<organism evidence="7 8">
    <name type="scientific">Stentor coeruleus</name>
    <dbReference type="NCBI Taxonomy" id="5963"/>
    <lineage>
        <taxon>Eukaryota</taxon>
        <taxon>Sar</taxon>
        <taxon>Alveolata</taxon>
        <taxon>Ciliophora</taxon>
        <taxon>Postciliodesmatophora</taxon>
        <taxon>Heterotrichea</taxon>
        <taxon>Heterotrichida</taxon>
        <taxon>Stentoridae</taxon>
        <taxon>Stentor</taxon>
    </lineage>
</organism>
<keyword evidence="8" id="KW-1185">Reference proteome</keyword>
<feature type="transmembrane region" description="Helical" evidence="5">
    <location>
        <begin position="115"/>
        <end position="134"/>
    </location>
</feature>
<feature type="transmembrane region" description="Helical" evidence="5">
    <location>
        <begin position="28"/>
        <end position="55"/>
    </location>
</feature>
<feature type="transmembrane region" description="Helical" evidence="5">
    <location>
        <begin position="353"/>
        <end position="372"/>
    </location>
</feature>
<evidence type="ECO:0000256" key="2">
    <source>
        <dbReference type="ARBA" id="ARBA00022692"/>
    </source>
</evidence>
<feature type="domain" description="Amino acid transporter transmembrane" evidence="6">
    <location>
        <begin position="3"/>
        <end position="372"/>
    </location>
</feature>
<evidence type="ECO:0000256" key="1">
    <source>
        <dbReference type="ARBA" id="ARBA00004141"/>
    </source>
</evidence>
<proteinExistence type="predicted"/>
<name>A0A1R2AQR9_9CILI</name>
<keyword evidence="3 5" id="KW-1133">Transmembrane helix</keyword>
<feature type="transmembrane region" description="Helical" evidence="5">
    <location>
        <begin position="315"/>
        <end position="341"/>
    </location>
</feature>
<comment type="subcellular location">
    <subcellularLocation>
        <location evidence="1">Membrane</location>
        <topology evidence="1">Multi-pass membrane protein</topology>
    </subcellularLocation>
</comment>
<reference evidence="7 8" key="1">
    <citation type="submission" date="2016-11" db="EMBL/GenBank/DDBJ databases">
        <title>The macronuclear genome of Stentor coeruleus: a giant cell with tiny introns.</title>
        <authorList>
            <person name="Slabodnick M."/>
            <person name="Ruby J.G."/>
            <person name="Reiff S.B."/>
            <person name="Swart E.C."/>
            <person name="Gosai S."/>
            <person name="Prabakaran S."/>
            <person name="Witkowska E."/>
            <person name="Larue G.E."/>
            <person name="Fisher S."/>
            <person name="Freeman R.M."/>
            <person name="Gunawardena J."/>
            <person name="Chu W."/>
            <person name="Stover N.A."/>
            <person name="Gregory B.D."/>
            <person name="Nowacki M."/>
            <person name="Derisi J."/>
            <person name="Roy S.W."/>
            <person name="Marshall W.F."/>
            <person name="Sood P."/>
        </authorList>
    </citation>
    <scope>NUCLEOTIDE SEQUENCE [LARGE SCALE GENOMIC DNA]</scope>
    <source>
        <strain evidence="7">WM001</strain>
    </source>
</reference>
<comment type="caution">
    <text evidence="7">The sequence shown here is derived from an EMBL/GenBank/DDBJ whole genome shotgun (WGS) entry which is preliminary data.</text>
</comment>
<dbReference type="PANTHER" id="PTHR22950">
    <property type="entry name" value="AMINO ACID TRANSPORTER"/>
    <property type="match status" value="1"/>
</dbReference>
<feature type="transmembrane region" description="Helical" evidence="5">
    <location>
        <begin position="181"/>
        <end position="201"/>
    </location>
</feature>
<dbReference type="PANTHER" id="PTHR22950:SF666">
    <property type="entry name" value="VACUOLAR AMINO ACID TRANSPORTER 4"/>
    <property type="match status" value="1"/>
</dbReference>
<keyword evidence="4 5" id="KW-0472">Membrane</keyword>
<dbReference type="EMBL" id="MPUH01001616">
    <property type="protein sequence ID" value="OMJ66864.1"/>
    <property type="molecule type" value="Genomic_DNA"/>
</dbReference>
<feature type="transmembrane region" description="Helical" evidence="5">
    <location>
        <begin position="292"/>
        <end position="309"/>
    </location>
</feature>
<protein>
    <recommendedName>
        <fullName evidence="6">Amino acid transporter transmembrane domain-containing protein</fullName>
    </recommendedName>
</protein>
<dbReference type="Proteomes" id="UP000187209">
    <property type="component" value="Unassembled WGS sequence"/>
</dbReference>
<dbReference type="GO" id="GO:0016020">
    <property type="term" value="C:membrane"/>
    <property type="evidence" value="ECO:0007669"/>
    <property type="project" value="UniProtKB-SubCell"/>
</dbReference>
<feature type="transmembrane region" description="Helical" evidence="5">
    <location>
        <begin position="256"/>
        <end position="280"/>
    </location>
</feature>
<evidence type="ECO:0000256" key="3">
    <source>
        <dbReference type="ARBA" id="ARBA00022989"/>
    </source>
</evidence>
<dbReference type="InterPro" id="IPR013057">
    <property type="entry name" value="AA_transpt_TM"/>
</dbReference>
<evidence type="ECO:0000259" key="6">
    <source>
        <dbReference type="Pfam" id="PF01490"/>
    </source>
</evidence>
<keyword evidence="2 5" id="KW-0812">Transmembrane</keyword>
<feature type="transmembrane region" description="Helical" evidence="5">
    <location>
        <begin position="213"/>
        <end position="236"/>
    </location>
</feature>
<feature type="transmembrane region" description="Helical" evidence="5">
    <location>
        <begin position="76"/>
        <end position="95"/>
    </location>
</feature>
<accession>A0A1R2AQR9</accession>
<dbReference type="AlphaFoldDB" id="A0A1R2AQR9"/>
<dbReference type="Pfam" id="PF01490">
    <property type="entry name" value="Aa_trans"/>
    <property type="match status" value="1"/>
</dbReference>
<evidence type="ECO:0000313" key="7">
    <source>
        <dbReference type="EMBL" id="OMJ66864.1"/>
    </source>
</evidence>
<feature type="transmembrane region" description="Helical" evidence="5">
    <location>
        <begin position="141"/>
        <end position="161"/>
    </location>
</feature>
<dbReference type="GO" id="GO:0015179">
    <property type="term" value="F:L-amino acid transmembrane transporter activity"/>
    <property type="evidence" value="ECO:0007669"/>
    <property type="project" value="TreeGrafter"/>
</dbReference>
<gene>
    <name evidence="7" type="ORF">SteCoe_36149</name>
</gene>